<comment type="catalytic activity">
    <reaction evidence="9 10">
        <text>tRNA(Glu) + L-glutamate + ATP = L-glutamyl-tRNA(Glu) + AMP + diphosphate</text>
        <dbReference type="Rhea" id="RHEA:23540"/>
        <dbReference type="Rhea" id="RHEA-COMP:9663"/>
        <dbReference type="Rhea" id="RHEA-COMP:9680"/>
        <dbReference type="ChEBI" id="CHEBI:29985"/>
        <dbReference type="ChEBI" id="CHEBI:30616"/>
        <dbReference type="ChEBI" id="CHEBI:33019"/>
        <dbReference type="ChEBI" id="CHEBI:78442"/>
        <dbReference type="ChEBI" id="CHEBI:78520"/>
        <dbReference type="ChEBI" id="CHEBI:456215"/>
        <dbReference type="EC" id="6.1.1.17"/>
    </reaction>
</comment>
<feature type="domain" description="Glutamyl/glutaminyl-tRNA synthetase class Ib anti-codon binding" evidence="12">
    <location>
        <begin position="418"/>
        <end position="494"/>
    </location>
</feature>
<dbReference type="Proteomes" id="UP000006175">
    <property type="component" value="Chromosome"/>
</dbReference>
<dbReference type="InterPro" id="IPR011035">
    <property type="entry name" value="Ribosomal_bL25/Gln-tRNA_synth"/>
</dbReference>
<dbReference type="AlphaFoldDB" id="I3XTP0"/>
<keyword evidence="6 10" id="KW-0067">ATP-binding</keyword>
<dbReference type="InterPro" id="IPR004526">
    <property type="entry name" value="Glu-tRNA-synth_arc/euk"/>
</dbReference>
<evidence type="ECO:0000256" key="10">
    <source>
        <dbReference type="HAMAP-Rule" id="MF_02076"/>
    </source>
</evidence>
<evidence type="ECO:0000256" key="6">
    <source>
        <dbReference type="ARBA" id="ARBA00022840"/>
    </source>
</evidence>
<dbReference type="NCBIfam" id="NF003169">
    <property type="entry name" value="PRK04156.1"/>
    <property type="match status" value="1"/>
</dbReference>
<keyword evidence="3 10" id="KW-0963">Cytoplasm</keyword>
<evidence type="ECO:0000259" key="12">
    <source>
        <dbReference type="Pfam" id="PF03950"/>
    </source>
</evidence>
<reference evidence="14 15" key="1">
    <citation type="journal article" date="2012" name="J. Bacteriol.">
        <title>Complete Genome Sequence of Desulfurococcus fermentans, a Hyperthermophilic Cellulolytic Crenarchaeon Isolated from a Freshwater Hot Spring in Kamchatka, Russia.</title>
        <authorList>
            <person name="Susanti D."/>
            <person name="Johnson E.F."/>
            <person name="Rodriguez J.R."/>
            <person name="Anderson I."/>
            <person name="Perevalova A.A."/>
            <person name="Kyrpides N."/>
            <person name="Lucas S."/>
            <person name="Han J."/>
            <person name="Lapidus A."/>
            <person name="Cheng J.F."/>
            <person name="Goodwin L."/>
            <person name="Pitluck S."/>
            <person name="Mavrommatis K."/>
            <person name="Peters L."/>
            <person name="Land M.L."/>
            <person name="Hauser L."/>
            <person name="Gopalan V."/>
            <person name="Chan P.P."/>
            <person name="Lowe T.M."/>
            <person name="Atomi H."/>
            <person name="Bonch-Osmolovskaya E.A."/>
            <person name="Woyke T."/>
            <person name="Mukhopadhyay B."/>
        </authorList>
    </citation>
    <scope>NUCLEOTIDE SEQUENCE [LARGE SCALE GENOMIC DNA]</scope>
    <source>
        <strain evidence="14 15">DSM 16532</strain>
    </source>
</reference>
<evidence type="ECO:0000256" key="5">
    <source>
        <dbReference type="ARBA" id="ARBA00022741"/>
    </source>
</evidence>
<keyword evidence="4 10" id="KW-0436">Ligase</keyword>
<dbReference type="GO" id="GO:0005524">
    <property type="term" value="F:ATP binding"/>
    <property type="evidence" value="ECO:0007669"/>
    <property type="project" value="UniProtKB-UniRule"/>
</dbReference>
<dbReference type="KEGG" id="dfd:Desfe_1449"/>
<dbReference type="HAMAP" id="MF_02076">
    <property type="entry name" value="Glu_tRNA_synth_type2"/>
    <property type="match status" value="1"/>
</dbReference>
<dbReference type="InterPro" id="IPR000924">
    <property type="entry name" value="Glu/Gln-tRNA-synth"/>
</dbReference>
<dbReference type="RefSeq" id="WP_014768201.1">
    <property type="nucleotide sequence ID" value="NC_018001.1"/>
</dbReference>
<evidence type="ECO:0000256" key="9">
    <source>
        <dbReference type="ARBA" id="ARBA00048351"/>
    </source>
</evidence>
<dbReference type="Pfam" id="PF00749">
    <property type="entry name" value="tRNA-synt_1c"/>
    <property type="match status" value="1"/>
</dbReference>
<dbReference type="GO" id="GO:0004818">
    <property type="term" value="F:glutamate-tRNA ligase activity"/>
    <property type="evidence" value="ECO:0007669"/>
    <property type="project" value="UniProtKB-UniRule"/>
</dbReference>
<keyword evidence="7 10" id="KW-0648">Protein biosynthesis</keyword>
<dbReference type="InterPro" id="IPR050132">
    <property type="entry name" value="Gln/Glu-tRNA_Ligase"/>
</dbReference>
<dbReference type="eggNOG" id="arCOG04302">
    <property type="taxonomic scope" value="Archaea"/>
</dbReference>
<evidence type="ECO:0000259" key="13">
    <source>
        <dbReference type="Pfam" id="PF20974"/>
    </source>
</evidence>
<dbReference type="SUPFAM" id="SSF50715">
    <property type="entry name" value="Ribosomal protein L25-like"/>
    <property type="match status" value="1"/>
</dbReference>
<dbReference type="EMBL" id="CP003321">
    <property type="protein sequence ID" value="AFL67314.1"/>
    <property type="molecule type" value="Genomic_DNA"/>
</dbReference>
<feature type="domain" description="Glutamyl/glutaminyl-tRNA synthetase class Ib catalytic" evidence="11">
    <location>
        <begin position="107"/>
        <end position="400"/>
    </location>
</feature>
<dbReference type="PRINTS" id="PR00987">
    <property type="entry name" value="TRNASYNTHGLU"/>
</dbReference>
<dbReference type="Gene3D" id="3.40.50.620">
    <property type="entry name" value="HUPs"/>
    <property type="match status" value="1"/>
</dbReference>
<keyword evidence="8 10" id="KW-0030">Aminoacyl-tRNA synthetase</keyword>
<proteinExistence type="inferred from homology"/>
<keyword evidence="5 10" id="KW-0547">Nucleotide-binding</keyword>
<dbReference type="InterPro" id="IPR049437">
    <property type="entry name" value="tRNA-synt_1c_C2"/>
</dbReference>
<dbReference type="PANTHER" id="PTHR43097:SF5">
    <property type="entry name" value="GLUTAMATE--TRNA LIGASE"/>
    <property type="match status" value="1"/>
</dbReference>
<dbReference type="GeneID" id="13061867"/>
<dbReference type="InterPro" id="IPR014729">
    <property type="entry name" value="Rossmann-like_a/b/a_fold"/>
</dbReference>
<evidence type="ECO:0000313" key="14">
    <source>
        <dbReference type="EMBL" id="AFL67314.1"/>
    </source>
</evidence>
<dbReference type="PANTHER" id="PTHR43097">
    <property type="entry name" value="GLUTAMINE-TRNA LIGASE"/>
    <property type="match status" value="1"/>
</dbReference>
<dbReference type="Gene3D" id="2.40.240.10">
    <property type="entry name" value="Ribosomal Protein L25, Chain P"/>
    <property type="match status" value="1"/>
</dbReference>
<feature type="domain" description="tRNA synthetases class I (E and Q) anti-codon binding" evidence="13">
    <location>
        <begin position="522"/>
        <end position="575"/>
    </location>
</feature>
<evidence type="ECO:0000256" key="2">
    <source>
        <dbReference type="ARBA" id="ARBA00008927"/>
    </source>
</evidence>
<gene>
    <name evidence="10" type="primary">gltX</name>
    <name evidence="14" type="ORF">Desfe_1449</name>
</gene>
<dbReference type="NCBIfam" id="TIGR00463">
    <property type="entry name" value="gltX_arch"/>
    <property type="match status" value="1"/>
</dbReference>
<accession>I3XTP0</accession>
<keyword evidence="15" id="KW-1185">Reference proteome</keyword>
<sequence length="589" mass="67746">MSSQEKSLLDRVRETAFKHALVNAVKHEGKADFKAVVSKVIGEIPEIRSRIKEFIDLIKGTIEEVNKLSIEDQLKIIRENWPELLEEKREAKEKELPPLPNAEKGRVVTRFAPNPDYTIHLGNARPALLSYWYAELYNGAMILRFEDTDPRIKSPYPEAYTMIKDALKWLGVKWDKEYIQSLRMNIFYNVARELISRGGAYIDTCPDKEFRLYRNAGKACPHRNTSVEENLEKFDKMLEGHYGEGEAVLRVKTDLQHPDPSVRDWVAFRVIDTSKTPHPVTGEKYIVWPTYNFAAGVDDYLMGVTHVLRAKEHISNTVKQKYLYQHMGWKYPETIHFGRLSLEGVILSKSKMRKLVKEQGISPYDDPRLGTINGLRRRGILRETIWKIVKEVGIKPIDAKISLVNLYAINRVLVDPVANRYMGVEEPVPVILKDVKEELRAQIPIHPSRPEHYEYRILDGSVIHISSKDLGTLLQSEHKTFRAMGLANFTITEPTILDGKPAFIARLHSISQEDARKLNAPIIQWVSNDEKTDLFLLIPSGSETREARLLVEKRIINEKPDSIVQLYRVGFIRIDAIKEEKVIAVFSHE</sequence>
<evidence type="ECO:0000256" key="1">
    <source>
        <dbReference type="ARBA" id="ARBA00004496"/>
    </source>
</evidence>
<name>I3XTP0_DESAM</name>
<evidence type="ECO:0000256" key="3">
    <source>
        <dbReference type="ARBA" id="ARBA00022490"/>
    </source>
</evidence>
<dbReference type="InterPro" id="IPR020059">
    <property type="entry name" value="Glu/Gln-tRNA-synth_Ib_codon-bd"/>
</dbReference>
<comment type="subcellular location">
    <subcellularLocation>
        <location evidence="1 10">Cytoplasm</location>
    </subcellularLocation>
</comment>
<evidence type="ECO:0000256" key="4">
    <source>
        <dbReference type="ARBA" id="ARBA00022598"/>
    </source>
</evidence>
<dbReference type="GO" id="GO:0043604">
    <property type="term" value="P:amide biosynthetic process"/>
    <property type="evidence" value="ECO:0007669"/>
    <property type="project" value="TreeGrafter"/>
</dbReference>
<evidence type="ECO:0000259" key="11">
    <source>
        <dbReference type="Pfam" id="PF00749"/>
    </source>
</evidence>
<evidence type="ECO:0000256" key="8">
    <source>
        <dbReference type="ARBA" id="ARBA00023146"/>
    </source>
</evidence>
<dbReference type="InterPro" id="IPR020058">
    <property type="entry name" value="Glu/Gln-tRNA-synth_Ib_cat-dom"/>
</dbReference>
<evidence type="ECO:0000256" key="7">
    <source>
        <dbReference type="ARBA" id="ARBA00022917"/>
    </source>
</evidence>
<comment type="similarity">
    <text evidence="2 10">Belongs to the class-I aminoacyl-tRNA synthetase family. Glutamate--tRNA ligase type 2 subfamily.</text>
</comment>
<dbReference type="Gene3D" id="2.40.240.100">
    <property type="match status" value="1"/>
</dbReference>
<dbReference type="InterPro" id="IPR020056">
    <property type="entry name" value="Rbsml_bL25/Gln-tRNA_synth_N"/>
</dbReference>
<evidence type="ECO:0000313" key="15">
    <source>
        <dbReference type="Proteomes" id="UP000006175"/>
    </source>
</evidence>
<protein>
    <recommendedName>
        <fullName evidence="10">Glutamate--tRNA ligase</fullName>
        <ecNumber evidence="10">6.1.1.17</ecNumber>
    </recommendedName>
    <alternativeName>
        <fullName evidence="10">Glutamyl-tRNA synthetase</fullName>
        <shortName evidence="10">GluRS</shortName>
    </alternativeName>
</protein>
<dbReference type="SUPFAM" id="SSF52374">
    <property type="entry name" value="Nucleotidylyl transferase"/>
    <property type="match status" value="1"/>
</dbReference>
<dbReference type="EC" id="6.1.1.17" evidence="10"/>
<organism evidence="14 15">
    <name type="scientific">Desulfurococcus amylolyticus DSM 16532</name>
    <dbReference type="NCBI Taxonomy" id="768672"/>
    <lineage>
        <taxon>Archaea</taxon>
        <taxon>Thermoproteota</taxon>
        <taxon>Thermoprotei</taxon>
        <taxon>Desulfurococcales</taxon>
        <taxon>Desulfurococcaceae</taxon>
        <taxon>Desulfurococcus</taxon>
    </lineage>
</organism>
<dbReference type="HOGENOM" id="CLU_001882_1_3_2"/>
<dbReference type="Pfam" id="PF20974">
    <property type="entry name" value="tRNA-synt_1c_C2"/>
    <property type="match status" value="1"/>
</dbReference>
<feature type="short sequence motif" description="'HIGH' region" evidence="10">
    <location>
        <begin position="113"/>
        <end position="123"/>
    </location>
</feature>
<dbReference type="GO" id="GO:0005829">
    <property type="term" value="C:cytosol"/>
    <property type="evidence" value="ECO:0007669"/>
    <property type="project" value="TreeGrafter"/>
</dbReference>
<dbReference type="GO" id="GO:0006424">
    <property type="term" value="P:glutamyl-tRNA aminoacylation"/>
    <property type="evidence" value="ECO:0007669"/>
    <property type="project" value="UniProtKB-UniRule"/>
</dbReference>
<comment type="function">
    <text evidence="10">Catalyzes the attachment of glutamate to tRNA(Glu) in a two-step reaction: glutamate is first activated by ATP to form Glu-AMP and then transferred to the acceptor end of tRNA(Glu).</text>
</comment>
<dbReference type="Pfam" id="PF03950">
    <property type="entry name" value="tRNA-synt_1c_C"/>
    <property type="match status" value="1"/>
</dbReference>